<accession>A0A4U8UX41</accession>
<dbReference type="EMBL" id="CM016762">
    <property type="protein sequence ID" value="TMS36717.1"/>
    <property type="molecule type" value="Genomic_DNA"/>
</dbReference>
<gene>
    <name evidence="8" type="ORF">L596_003814</name>
</gene>
<evidence type="ECO:0000256" key="6">
    <source>
        <dbReference type="SAM" id="MobiDB-lite"/>
    </source>
</evidence>
<keyword evidence="9" id="KW-1185">Reference proteome</keyword>
<dbReference type="FunFam" id="1.10.10.10:FF:000135">
    <property type="entry name" value="forkhead box protein G1"/>
    <property type="match status" value="1"/>
</dbReference>
<comment type="subcellular location">
    <subcellularLocation>
        <location evidence="5">Nucleus</location>
    </subcellularLocation>
</comment>
<organism evidence="8 9">
    <name type="scientific">Steinernema carpocapsae</name>
    <name type="common">Entomopathogenic nematode</name>
    <dbReference type="NCBI Taxonomy" id="34508"/>
    <lineage>
        <taxon>Eukaryota</taxon>
        <taxon>Metazoa</taxon>
        <taxon>Ecdysozoa</taxon>
        <taxon>Nematoda</taxon>
        <taxon>Chromadorea</taxon>
        <taxon>Rhabditida</taxon>
        <taxon>Tylenchina</taxon>
        <taxon>Panagrolaimomorpha</taxon>
        <taxon>Strongyloidoidea</taxon>
        <taxon>Steinernematidae</taxon>
        <taxon>Steinernema</taxon>
    </lineage>
</organism>
<comment type="function">
    <text evidence="2">Transcription factor. Plays a role in embryogenesis and later development, perhaps acting redundantly with forkhead protein pes-1.</text>
</comment>
<evidence type="ECO:0000313" key="9">
    <source>
        <dbReference type="Proteomes" id="UP000298663"/>
    </source>
</evidence>
<feature type="DNA-binding region" description="Fork-head" evidence="5">
    <location>
        <begin position="74"/>
        <end position="183"/>
    </location>
</feature>
<dbReference type="OrthoDB" id="6230630at2759"/>
<evidence type="ECO:0000256" key="3">
    <source>
        <dbReference type="ARBA" id="ARBA00071019"/>
    </source>
</evidence>
<evidence type="ECO:0000313" key="8">
    <source>
        <dbReference type="EMBL" id="TMS36717.1"/>
    </source>
</evidence>
<keyword evidence="1 5" id="KW-0238">DNA-binding</keyword>
<dbReference type="Pfam" id="PF00250">
    <property type="entry name" value="Forkhead"/>
    <property type="match status" value="1"/>
</dbReference>
<evidence type="ECO:0000256" key="5">
    <source>
        <dbReference type="PROSITE-ProRule" id="PRU00089"/>
    </source>
</evidence>
<name>A0A4U8UX41_STECR</name>
<proteinExistence type="predicted"/>
<dbReference type="InterPro" id="IPR047208">
    <property type="entry name" value="FOXG1"/>
</dbReference>
<dbReference type="Gene3D" id="1.10.10.10">
    <property type="entry name" value="Winged helix-like DNA-binding domain superfamily/Winged helix DNA-binding domain"/>
    <property type="match status" value="1"/>
</dbReference>
<dbReference type="InterPro" id="IPR036390">
    <property type="entry name" value="WH_DNA-bd_sf"/>
</dbReference>
<evidence type="ECO:0000259" key="7">
    <source>
        <dbReference type="PROSITE" id="PS50039"/>
    </source>
</evidence>
<protein>
    <recommendedName>
        <fullName evidence="3">Forkhead box protein fkh-2</fullName>
    </recommendedName>
    <alternativeName>
        <fullName evidence="4">Forkhead transcription factor family member fkh-2</fullName>
    </alternativeName>
</protein>
<evidence type="ECO:0000256" key="2">
    <source>
        <dbReference type="ARBA" id="ARBA00056063"/>
    </source>
</evidence>
<dbReference type="EMBL" id="AZBU02000001">
    <property type="protein sequence ID" value="TMS36717.1"/>
    <property type="molecule type" value="Genomic_DNA"/>
</dbReference>
<evidence type="ECO:0000256" key="1">
    <source>
        <dbReference type="ARBA" id="ARBA00023125"/>
    </source>
</evidence>
<reference evidence="8 9" key="2">
    <citation type="journal article" date="2019" name="G3 (Bethesda)">
        <title>Hybrid Assembly of the Genome of the Entomopathogenic Nematode Steinernema carpocapsae Identifies the X-Chromosome.</title>
        <authorList>
            <person name="Serra L."/>
            <person name="Macchietto M."/>
            <person name="Macias-Munoz A."/>
            <person name="McGill C.J."/>
            <person name="Rodriguez I.M."/>
            <person name="Rodriguez B."/>
            <person name="Murad R."/>
            <person name="Mortazavi A."/>
        </authorList>
    </citation>
    <scope>NUCLEOTIDE SEQUENCE [LARGE SCALE GENOMIC DNA]</scope>
    <source>
        <strain evidence="8 9">ALL</strain>
    </source>
</reference>
<feature type="region of interest" description="Disordered" evidence="6">
    <location>
        <begin position="17"/>
        <end position="75"/>
    </location>
</feature>
<dbReference type="InterPro" id="IPR001766">
    <property type="entry name" value="Fork_head_dom"/>
</dbReference>
<dbReference type="PRINTS" id="PR00053">
    <property type="entry name" value="FORKHEAD"/>
</dbReference>
<dbReference type="PANTHER" id="PTHR46617:SF3">
    <property type="entry name" value="FORKHEAD BOX PROTEIN G1"/>
    <property type="match status" value="1"/>
</dbReference>
<dbReference type="InterPro" id="IPR036388">
    <property type="entry name" value="WH-like_DNA-bd_sf"/>
</dbReference>
<dbReference type="PROSITE" id="PS00658">
    <property type="entry name" value="FORK_HEAD_2"/>
    <property type="match status" value="1"/>
</dbReference>
<dbReference type="GO" id="GO:0006357">
    <property type="term" value="P:regulation of transcription by RNA polymerase II"/>
    <property type="evidence" value="ECO:0007669"/>
    <property type="project" value="TreeGrafter"/>
</dbReference>
<dbReference type="SMART" id="SM00339">
    <property type="entry name" value="FH"/>
    <property type="match status" value="1"/>
</dbReference>
<evidence type="ECO:0000256" key="4">
    <source>
        <dbReference type="ARBA" id="ARBA00077297"/>
    </source>
</evidence>
<dbReference type="SUPFAM" id="SSF46785">
    <property type="entry name" value="Winged helix' DNA-binding domain"/>
    <property type="match status" value="1"/>
</dbReference>
<reference evidence="8 9" key="1">
    <citation type="journal article" date="2015" name="Genome Biol.">
        <title>Comparative genomics of Steinernema reveals deeply conserved gene regulatory networks.</title>
        <authorList>
            <person name="Dillman A.R."/>
            <person name="Macchietto M."/>
            <person name="Porter C.F."/>
            <person name="Rogers A."/>
            <person name="Williams B."/>
            <person name="Antoshechkin I."/>
            <person name="Lee M.M."/>
            <person name="Goodwin Z."/>
            <person name="Lu X."/>
            <person name="Lewis E.E."/>
            <person name="Goodrich-Blair H."/>
            <person name="Stock S.P."/>
            <person name="Adams B.J."/>
            <person name="Sternberg P.W."/>
            <person name="Mortazavi A."/>
        </authorList>
    </citation>
    <scope>NUCLEOTIDE SEQUENCE [LARGE SCALE GENOMIC DNA]</scope>
    <source>
        <strain evidence="8 9">ALL</strain>
    </source>
</reference>
<dbReference type="GO" id="GO:1990837">
    <property type="term" value="F:sequence-specific double-stranded DNA binding"/>
    <property type="evidence" value="ECO:0007669"/>
    <property type="project" value="TreeGrafter"/>
</dbReference>
<dbReference type="PROSITE" id="PS50039">
    <property type="entry name" value="FORK_HEAD_3"/>
    <property type="match status" value="1"/>
</dbReference>
<sequence>MSSGFFIDTLLTHSPLSPCRFNDSKEDEDAVGSSTNSVGNPESDESSVSPGIEGELSANEEGTSKDSNEEDSGRPRYSYNALITMAIRESKDRRLTLSGIYDYIMKKYPYYRYFALRSIKYQTCFRDNKQGWQNSIRHNLSLNKCFVKVPRAYDDPGKGNYWMMDAATEDNIFIGESTGKLRRKANPVLKSRYDPLRSYAFPAAMYGAVPHVPITQTFMSRLTPSLVQSMMTMSAHPISSYMPPGVVSSPTTPSTSPPQTFVSAGIQPDISQLRFGFGF</sequence>
<keyword evidence="5" id="KW-0539">Nucleus</keyword>
<comment type="caution">
    <text evidence="8">The sequence shown here is derived from an EMBL/GenBank/DDBJ whole genome shotgun (WGS) entry which is preliminary data.</text>
</comment>
<dbReference type="STRING" id="34508.A0A4U8UX41"/>
<feature type="compositionally biased region" description="Basic and acidic residues" evidence="6">
    <location>
        <begin position="62"/>
        <end position="74"/>
    </location>
</feature>
<dbReference type="InterPro" id="IPR030456">
    <property type="entry name" value="TF_fork_head_CS_2"/>
</dbReference>
<dbReference type="GO" id="GO:0003700">
    <property type="term" value="F:DNA-binding transcription factor activity"/>
    <property type="evidence" value="ECO:0007669"/>
    <property type="project" value="InterPro"/>
</dbReference>
<feature type="domain" description="Fork-head" evidence="7">
    <location>
        <begin position="74"/>
        <end position="183"/>
    </location>
</feature>
<dbReference type="AlphaFoldDB" id="A0A4U8UX41"/>
<dbReference type="Proteomes" id="UP000298663">
    <property type="component" value="Chromosome X"/>
</dbReference>
<dbReference type="GO" id="GO:0005634">
    <property type="term" value="C:nucleus"/>
    <property type="evidence" value="ECO:0007669"/>
    <property type="project" value="UniProtKB-SubCell"/>
</dbReference>
<dbReference type="PANTHER" id="PTHR46617">
    <property type="entry name" value="FORKHEAD BOX PROTEIN G1"/>
    <property type="match status" value="1"/>
</dbReference>